<feature type="region of interest" description="Disordered" evidence="2">
    <location>
        <begin position="145"/>
        <end position="180"/>
    </location>
</feature>
<organism evidence="3 4">
    <name type="scientific">Kingdonia uniflora</name>
    <dbReference type="NCBI Taxonomy" id="39325"/>
    <lineage>
        <taxon>Eukaryota</taxon>
        <taxon>Viridiplantae</taxon>
        <taxon>Streptophyta</taxon>
        <taxon>Embryophyta</taxon>
        <taxon>Tracheophyta</taxon>
        <taxon>Spermatophyta</taxon>
        <taxon>Magnoliopsida</taxon>
        <taxon>Ranunculales</taxon>
        <taxon>Circaeasteraceae</taxon>
        <taxon>Kingdonia</taxon>
    </lineage>
</organism>
<gene>
    <name evidence="3" type="ORF">GIB67_025860</name>
</gene>
<keyword evidence="1" id="KW-0175">Coiled coil</keyword>
<dbReference type="AlphaFoldDB" id="A0A7J7MDF4"/>
<evidence type="ECO:0000313" key="4">
    <source>
        <dbReference type="Proteomes" id="UP000541444"/>
    </source>
</evidence>
<evidence type="ECO:0000256" key="2">
    <source>
        <dbReference type="SAM" id="MobiDB-lite"/>
    </source>
</evidence>
<reference evidence="3 4" key="1">
    <citation type="journal article" date="2020" name="IScience">
        <title>Genome Sequencing of the Endangered Kingdonia uniflora (Circaeasteraceae, Ranunculales) Reveals Potential Mechanisms of Evolutionary Specialization.</title>
        <authorList>
            <person name="Sun Y."/>
            <person name="Deng T."/>
            <person name="Zhang A."/>
            <person name="Moore M.J."/>
            <person name="Landis J.B."/>
            <person name="Lin N."/>
            <person name="Zhang H."/>
            <person name="Zhang X."/>
            <person name="Huang J."/>
            <person name="Zhang X."/>
            <person name="Sun H."/>
            <person name="Wang H."/>
        </authorList>
    </citation>
    <scope>NUCLEOTIDE SEQUENCE [LARGE SCALE GENOMIC DNA]</scope>
    <source>
        <strain evidence="3">TB1705</strain>
        <tissue evidence="3">Leaf</tissue>
    </source>
</reference>
<dbReference type="Proteomes" id="UP000541444">
    <property type="component" value="Unassembled WGS sequence"/>
</dbReference>
<evidence type="ECO:0000313" key="3">
    <source>
        <dbReference type="EMBL" id="KAF6152842.1"/>
    </source>
</evidence>
<protein>
    <submittedName>
        <fullName evidence="3">Uncharacterized protein</fullName>
    </submittedName>
</protein>
<feature type="compositionally biased region" description="Polar residues" evidence="2">
    <location>
        <begin position="149"/>
        <end position="159"/>
    </location>
</feature>
<proteinExistence type="predicted"/>
<keyword evidence="4" id="KW-1185">Reference proteome</keyword>
<feature type="coiled-coil region" evidence="1">
    <location>
        <begin position="111"/>
        <end position="138"/>
    </location>
</feature>
<evidence type="ECO:0000256" key="1">
    <source>
        <dbReference type="SAM" id="Coils"/>
    </source>
</evidence>
<dbReference type="EMBL" id="JACGCM010001604">
    <property type="protein sequence ID" value="KAF6152842.1"/>
    <property type="molecule type" value="Genomic_DNA"/>
</dbReference>
<name>A0A7J7MDF4_9MAGN</name>
<accession>A0A7J7MDF4</accession>
<sequence>MVSSLVNEALTSGRSIESEFEIPESEEEVGIDQFQDFPRRLVSYPPRSDVFKEFCKAKASLGGKWGNCIEYTGRKFKGCTVATGEEYFYLWADLAKEKRDRGIDESISLEYFDENVQIAQEEAEVEALLEELGISRKKRVNIRAEKVQKSQSPRLMTSTDDNKKKKLMGKGKSTCPGPLE</sequence>
<comment type="caution">
    <text evidence="3">The sequence shown here is derived from an EMBL/GenBank/DDBJ whole genome shotgun (WGS) entry which is preliminary data.</text>
</comment>